<dbReference type="InterPro" id="IPR027417">
    <property type="entry name" value="P-loop_NTPase"/>
</dbReference>
<dbReference type="CDD" id="cd03130">
    <property type="entry name" value="GATase1_CobB"/>
    <property type="match status" value="1"/>
</dbReference>
<evidence type="ECO:0000259" key="8">
    <source>
        <dbReference type="Pfam" id="PF00155"/>
    </source>
</evidence>
<dbReference type="CDD" id="cd05388">
    <property type="entry name" value="CobB_N"/>
    <property type="match status" value="1"/>
</dbReference>
<evidence type="ECO:0000256" key="4">
    <source>
        <dbReference type="ARBA" id="ARBA00022840"/>
    </source>
</evidence>
<evidence type="ECO:0000259" key="10">
    <source>
        <dbReference type="Pfam" id="PF07685"/>
    </source>
</evidence>
<keyword evidence="3 7" id="KW-0547">Nucleotide-binding</keyword>
<dbReference type="InterPro" id="IPR015421">
    <property type="entry name" value="PyrdxlP-dep_Trfase_major"/>
</dbReference>
<dbReference type="NCBIfam" id="TIGR00379">
    <property type="entry name" value="cobB"/>
    <property type="match status" value="1"/>
</dbReference>
<keyword evidence="6 7" id="KW-0315">Glutamine amidotransferase</keyword>
<feature type="domain" description="CobB/CobQ-like glutamine amidotransferase" evidence="10">
    <location>
        <begin position="256"/>
        <end position="402"/>
    </location>
</feature>
<dbReference type="Pfam" id="PF07685">
    <property type="entry name" value="GATase_3"/>
    <property type="match status" value="1"/>
</dbReference>
<dbReference type="SUPFAM" id="SSF52540">
    <property type="entry name" value="P-loop containing nucleoside triphosphate hydrolases"/>
    <property type="match status" value="1"/>
</dbReference>
<dbReference type="GO" id="GO:0043802">
    <property type="term" value="F:hydrogenobyrinic acid a,c-diamide synthase (glutamine-hydrolysing) activity"/>
    <property type="evidence" value="ECO:0007669"/>
    <property type="project" value="UniProtKB-UniRule"/>
</dbReference>
<dbReference type="EC" id="6.3.5.9" evidence="7"/>
<feature type="active site" description="Nucleophile" evidence="7">
    <location>
        <position position="339"/>
    </location>
</feature>
<dbReference type="InterPro" id="IPR015424">
    <property type="entry name" value="PyrdxlP-dep_Trfase"/>
</dbReference>
<reference evidence="11 12" key="1">
    <citation type="submission" date="2013-04" db="EMBL/GenBank/DDBJ databases">
        <title>The Genome Sequence of Propionimicrobium lymphophilum ACS-093-V-SCH5.</title>
        <authorList>
            <consortium name="The Broad Institute Genomics Platform"/>
            <person name="Earl A."/>
            <person name="Ward D."/>
            <person name="Feldgarden M."/>
            <person name="Gevers D."/>
            <person name="Saerens B."/>
            <person name="Vaneechoutte M."/>
            <person name="Walker B."/>
            <person name="Young S."/>
            <person name="Zeng Q."/>
            <person name="Gargeya S."/>
            <person name="Fitzgerald M."/>
            <person name="Haas B."/>
            <person name="Abouelleil A."/>
            <person name="Allen A.W."/>
            <person name="Alvarado L."/>
            <person name="Arachchi H.M."/>
            <person name="Berlin A.M."/>
            <person name="Chapman S.B."/>
            <person name="Gainer-Dewar J."/>
            <person name="Goldberg J."/>
            <person name="Griggs A."/>
            <person name="Gujja S."/>
            <person name="Hansen M."/>
            <person name="Howarth C."/>
            <person name="Imamovic A."/>
            <person name="Ireland A."/>
            <person name="Larimer J."/>
            <person name="McCowan C."/>
            <person name="Murphy C."/>
            <person name="Pearson M."/>
            <person name="Poon T.W."/>
            <person name="Priest M."/>
            <person name="Roberts A."/>
            <person name="Saif S."/>
            <person name="Shea T."/>
            <person name="Sisk P."/>
            <person name="Sykes S."/>
            <person name="Wortman J."/>
            <person name="Nusbaum C."/>
            <person name="Birren B."/>
        </authorList>
    </citation>
    <scope>NUCLEOTIDE SEQUENCE [LARGE SCALE GENOMIC DNA]</scope>
    <source>
        <strain evidence="11 12">ACS-093-V-SCH5</strain>
    </source>
</reference>
<dbReference type="PANTHER" id="PTHR43873:SF1">
    <property type="entry name" value="COBYRINATE A,C-DIAMIDE SYNTHASE"/>
    <property type="match status" value="1"/>
</dbReference>
<gene>
    <name evidence="7" type="primary">cobB</name>
    <name evidence="11" type="ORF">HMPREF9306_00968</name>
</gene>
<comment type="pathway">
    <text evidence="7">Cofactor biosynthesis; adenosylcobalamin biosynthesis; cob(II)yrinate a,c-diamide from precorrin-2 (aerobic route): step 9/10.</text>
</comment>
<evidence type="ECO:0000256" key="5">
    <source>
        <dbReference type="ARBA" id="ARBA00022842"/>
    </source>
</evidence>
<name>S2W0W9_9ACTN</name>
<dbReference type="Gene3D" id="3.40.50.300">
    <property type="entry name" value="P-loop containing nucleotide triphosphate hydrolases"/>
    <property type="match status" value="2"/>
</dbReference>
<dbReference type="SUPFAM" id="SSF53383">
    <property type="entry name" value="PLP-dependent transferases"/>
    <property type="match status" value="1"/>
</dbReference>
<dbReference type="AlphaFoldDB" id="S2W0W9"/>
<feature type="site" description="Increases nucleophilicity of active site Cys" evidence="7">
    <location>
        <position position="418"/>
    </location>
</feature>
<dbReference type="Pfam" id="PF00155">
    <property type="entry name" value="Aminotran_1_2"/>
    <property type="match status" value="1"/>
</dbReference>
<accession>S2W0W9</accession>
<dbReference type="PANTHER" id="PTHR43873">
    <property type="entry name" value="COBYRINATE A,C-DIAMIDE SYNTHASE"/>
    <property type="match status" value="1"/>
</dbReference>
<comment type="similarity">
    <text evidence="7">Belongs to the CobB/CbiA family.</text>
</comment>
<protein>
    <recommendedName>
        <fullName evidence="7">Hydrogenobyrinate a,c-diamide synthase</fullName>
        <ecNumber evidence="7">6.3.5.9</ecNumber>
    </recommendedName>
    <alternativeName>
        <fullName evidence="7">Hydrogenobyrinic acid a,c-diamide synthase</fullName>
    </alternativeName>
</protein>
<dbReference type="OrthoDB" id="9764035at2"/>
<dbReference type="InterPro" id="IPR015422">
    <property type="entry name" value="PyrdxlP-dep_Trfase_small"/>
</dbReference>
<evidence type="ECO:0000256" key="2">
    <source>
        <dbReference type="ARBA" id="ARBA00022598"/>
    </source>
</evidence>
<dbReference type="GO" id="GO:0005524">
    <property type="term" value="F:ATP binding"/>
    <property type="evidence" value="ECO:0007669"/>
    <property type="project" value="UniProtKB-UniRule"/>
</dbReference>
<evidence type="ECO:0000256" key="7">
    <source>
        <dbReference type="HAMAP-Rule" id="MF_00027"/>
    </source>
</evidence>
<dbReference type="Gene3D" id="3.40.640.10">
    <property type="entry name" value="Type I PLP-dependent aspartate aminotransferase-like (Major domain)"/>
    <property type="match status" value="1"/>
</dbReference>
<dbReference type="CDD" id="cd00609">
    <property type="entry name" value="AAT_like"/>
    <property type="match status" value="1"/>
</dbReference>
<dbReference type="Proteomes" id="UP000014417">
    <property type="component" value="Unassembled WGS sequence"/>
</dbReference>
<dbReference type="Pfam" id="PF01656">
    <property type="entry name" value="CbiA"/>
    <property type="match status" value="1"/>
</dbReference>
<dbReference type="PATRIC" id="fig|883161.3.peg.965"/>
<dbReference type="Gene3D" id="3.40.50.880">
    <property type="match status" value="1"/>
</dbReference>
<dbReference type="NCBIfam" id="NF002204">
    <property type="entry name" value="PRK01077.1"/>
    <property type="match status" value="1"/>
</dbReference>
<comment type="domain">
    <text evidence="7">Comprises of two domains. The C-terminal domain contains the binding site for glutamine and catalyzes the hydrolysis of this substrate to glutamate and ammonia. The N-terminal domain is anticipated to bind ATP and hydrogenobyrinate and catalyzes the ultimate synthesis of the diamide product. The ammonia produced via the glutaminase domain is probably translocated to the adjacent domain via a molecular tunnel, where it reacts with an activated intermediate.</text>
</comment>
<comment type="cofactor">
    <cofactor evidence="1 7">
        <name>Mg(2+)</name>
        <dbReference type="ChEBI" id="CHEBI:18420"/>
    </cofactor>
</comment>
<comment type="catalytic activity">
    <reaction evidence="7">
        <text>hydrogenobyrinate + 2 L-glutamine + 2 ATP + 2 H2O = hydrogenobyrinate a,c-diamide + 2 L-glutamate + 2 ADP + 2 phosphate + 2 H(+)</text>
        <dbReference type="Rhea" id="RHEA:12544"/>
        <dbReference type="ChEBI" id="CHEBI:15377"/>
        <dbReference type="ChEBI" id="CHEBI:15378"/>
        <dbReference type="ChEBI" id="CHEBI:29985"/>
        <dbReference type="ChEBI" id="CHEBI:30616"/>
        <dbReference type="ChEBI" id="CHEBI:43474"/>
        <dbReference type="ChEBI" id="CHEBI:58359"/>
        <dbReference type="ChEBI" id="CHEBI:77873"/>
        <dbReference type="ChEBI" id="CHEBI:77874"/>
        <dbReference type="ChEBI" id="CHEBI:456216"/>
        <dbReference type="EC" id="6.3.5.9"/>
    </reaction>
</comment>
<dbReference type="SUPFAM" id="SSF52317">
    <property type="entry name" value="Class I glutamine amidotransferase-like"/>
    <property type="match status" value="1"/>
</dbReference>
<evidence type="ECO:0000256" key="6">
    <source>
        <dbReference type="ARBA" id="ARBA00022962"/>
    </source>
</evidence>
<evidence type="ECO:0000313" key="12">
    <source>
        <dbReference type="Proteomes" id="UP000014417"/>
    </source>
</evidence>
<dbReference type="Gene3D" id="3.90.1150.10">
    <property type="entry name" value="Aspartate Aminotransferase, domain 1"/>
    <property type="match status" value="1"/>
</dbReference>
<dbReference type="GO" id="GO:0042242">
    <property type="term" value="F:cobyrinic acid a,c-diamide synthase activity"/>
    <property type="evidence" value="ECO:0007669"/>
    <property type="project" value="InterPro"/>
</dbReference>
<evidence type="ECO:0000256" key="1">
    <source>
        <dbReference type="ARBA" id="ARBA00001946"/>
    </source>
</evidence>
<keyword evidence="12" id="KW-1185">Reference proteome</keyword>
<dbReference type="PROSITE" id="PS51274">
    <property type="entry name" value="GATASE_COBBQ"/>
    <property type="match status" value="1"/>
</dbReference>
<feature type="domain" description="CobQ/CobB/MinD/ParA nucleotide binding" evidence="9">
    <location>
        <begin position="6"/>
        <end position="198"/>
    </location>
</feature>
<evidence type="ECO:0000256" key="3">
    <source>
        <dbReference type="ARBA" id="ARBA00022741"/>
    </source>
</evidence>
<evidence type="ECO:0000259" key="9">
    <source>
        <dbReference type="Pfam" id="PF01656"/>
    </source>
</evidence>
<sequence>MVMPRIVVAAPASGQGKTTVSIGLMAALRQAGHKVAPFKVGPDYIDPGYHTLAAGRQSRNLDPHLCPEELIGPLFKHGFEKPEPADIAVIEGVMGLFDGKLGTVSDNGAYGSSAHIASLLQAPVVIVVNGSGSSISAAAVAQGMATYSSKINVVGVIANRVSSPKIATELAKALEQTGLPLLGAIPTNQRVSAPSRHLGLIPAAERDSAQEMVDTAGRIVAENVDLDEIIRLASQVPYLDAQAWHPTTKPVDGNPKIAVAGGSAFTFNYPETFELLEAAGCEIAWFDPLTDAQLPEDTAGLYLGGGFPEVYAGRLADNRNLTAQIGKAVRAGLPTVAECAGLLYLCKEIDGLPMSGALDFTASMTPRLRMGYRDFEPTKDSVIYRVAEKVRFHQFHRTRIDGDQDWYFTETTHATYQHTHWAAYPQFAQRFAQAASQWAASPKCVSSFAVKFSPSSSTQGDGFADLKHHGDAELDESLVDLAVNVRAPKPPELIHRALAQDIDNWSAYPNASEARRAIAEHHGVSPEMVLPTAGGTQAFDLIAQALRPSNPLVIHPQFTEPEHALSQVCKQVYRKVLPEPFELDIEIDEKFDFIAVGNPTNPTGVLHRKEQLLKLVRGHRVLLVDEAFMDAVPGEPESLIGPQMTGILVARSLTKTWSIAGVRAGYVVGDPRLIAALEDIQPSWSVSTPAATLMCATTTPDALEYVSTSNAELARNRQCLISQLSKAGFEVVGNPSTPFVLVNAAQIGDDPASTLREQGFAARSCVSFPGLGPGWLRIAVRSPEISASLAAALKELKGETSD</sequence>
<dbReference type="STRING" id="883161.HMPREF9306_00968"/>
<feature type="domain" description="Aminotransferase class I/classII large" evidence="8">
    <location>
        <begin position="479"/>
        <end position="784"/>
    </location>
</feature>
<comment type="function">
    <text evidence="7">Catalyzes the ATP-dependent amidation of the two carboxylate groups at positions a and c of hydrogenobyrinate, using either L-glutamine or ammonia as the nitrogen source.</text>
</comment>
<dbReference type="InterPro" id="IPR002586">
    <property type="entry name" value="CobQ/CobB/MinD/ParA_Nub-bd_dom"/>
</dbReference>
<comment type="caution">
    <text evidence="11">The sequence shown here is derived from an EMBL/GenBank/DDBJ whole genome shotgun (WGS) entry which is preliminary data.</text>
</comment>
<organism evidence="11 12">
    <name type="scientific">Propionimicrobium lymphophilum ACS-093-V-SCH5</name>
    <dbReference type="NCBI Taxonomy" id="883161"/>
    <lineage>
        <taxon>Bacteria</taxon>
        <taxon>Bacillati</taxon>
        <taxon>Actinomycetota</taxon>
        <taxon>Actinomycetes</taxon>
        <taxon>Propionibacteriales</taxon>
        <taxon>Propionibacteriaceae</taxon>
        <taxon>Propionimicrobium</taxon>
    </lineage>
</organism>
<dbReference type="InterPro" id="IPR004484">
    <property type="entry name" value="CbiA/CobB_synth"/>
</dbReference>
<dbReference type="InterPro" id="IPR029062">
    <property type="entry name" value="Class_I_gatase-like"/>
</dbReference>
<evidence type="ECO:0000313" key="11">
    <source>
        <dbReference type="EMBL" id="EPD33428.1"/>
    </source>
</evidence>
<dbReference type="HAMAP" id="MF_00027">
    <property type="entry name" value="CobB_CbiA"/>
    <property type="match status" value="1"/>
</dbReference>
<keyword evidence="4 7" id="KW-0067">ATP-binding</keyword>
<dbReference type="EMBL" id="AGZR01000005">
    <property type="protein sequence ID" value="EPD33428.1"/>
    <property type="molecule type" value="Genomic_DNA"/>
</dbReference>
<keyword evidence="2 7" id="KW-0436">Ligase</keyword>
<dbReference type="InterPro" id="IPR004839">
    <property type="entry name" value="Aminotransferase_I/II_large"/>
</dbReference>
<proteinExistence type="inferred from homology"/>
<dbReference type="UniPathway" id="UPA00148">
    <property type="reaction ID" value="UER00220"/>
</dbReference>
<keyword evidence="7" id="KW-0169">Cobalamin biosynthesis</keyword>
<dbReference type="GO" id="GO:0030170">
    <property type="term" value="F:pyridoxal phosphate binding"/>
    <property type="evidence" value="ECO:0007669"/>
    <property type="project" value="InterPro"/>
</dbReference>
<dbReference type="HOGENOM" id="CLU_348794_0_0_11"/>
<dbReference type="NCBIfam" id="NF005915">
    <property type="entry name" value="PRK07908.1"/>
    <property type="match status" value="1"/>
</dbReference>
<dbReference type="InterPro" id="IPR011698">
    <property type="entry name" value="GATase_3"/>
</dbReference>
<comment type="miscellaneous">
    <text evidence="7">The a and c carboxylates of hydrogenobyrinate are activated for nucleophilic attack via formation of a phosphorylated intermediate by ATP. CobB catalyzes first the amidation of the c-carboxylate, and then that of the a-carboxylate.</text>
</comment>
<keyword evidence="5 7" id="KW-0460">Magnesium</keyword>
<dbReference type="GO" id="GO:0009236">
    <property type="term" value="P:cobalamin biosynthetic process"/>
    <property type="evidence" value="ECO:0007669"/>
    <property type="project" value="UniProtKB-UniRule"/>
</dbReference>